<proteinExistence type="predicted"/>
<comment type="caution">
    <text evidence="2">The sequence shown here is derived from an EMBL/GenBank/DDBJ whole genome shotgun (WGS) entry which is preliminary data.</text>
</comment>
<sequence>MDNVYTTDAATAAAIAAAAAAAVTAASDKRGISPLKAQQKLAQGLFGPTGWKKGVERKREEELASGKGRREDEGIFPLLFFQLPPPLPPSPPPPPPPSPPPRTPPPLLPPPLHFSQLIFVL</sequence>
<gene>
    <name evidence="2" type="ORF">H0235_011966</name>
</gene>
<feature type="region of interest" description="Disordered" evidence="1">
    <location>
        <begin position="46"/>
        <end position="111"/>
    </location>
</feature>
<reference evidence="2" key="1">
    <citation type="journal article" date="2020" name="G3 (Bethesda)">
        <title>High-Quality Assemblies for Three Invasive Social Wasps from the &lt;i&gt;Vespula&lt;/i&gt; Genus.</title>
        <authorList>
            <person name="Harrop T.W.R."/>
            <person name="Guhlin J."/>
            <person name="McLaughlin G.M."/>
            <person name="Permina E."/>
            <person name="Stockwell P."/>
            <person name="Gilligan J."/>
            <person name="Le Lec M.F."/>
            <person name="Gruber M.A.M."/>
            <person name="Quinn O."/>
            <person name="Lovegrove M."/>
            <person name="Duncan E.J."/>
            <person name="Remnant E.J."/>
            <person name="Van Eeckhoven J."/>
            <person name="Graham B."/>
            <person name="Knapp R.A."/>
            <person name="Langford K.W."/>
            <person name="Kronenberg Z."/>
            <person name="Press M.O."/>
            <person name="Eacker S.M."/>
            <person name="Wilson-Rankin E.E."/>
            <person name="Purcell J."/>
            <person name="Lester P.J."/>
            <person name="Dearden P.K."/>
        </authorList>
    </citation>
    <scope>NUCLEOTIDE SEQUENCE</scope>
    <source>
        <strain evidence="2">Volc-1</strain>
    </source>
</reference>
<name>A0A834NQ41_VESPE</name>
<protein>
    <submittedName>
        <fullName evidence="2">Uncharacterized protein</fullName>
    </submittedName>
</protein>
<feature type="compositionally biased region" description="Pro residues" evidence="1">
    <location>
        <begin position="83"/>
        <end position="111"/>
    </location>
</feature>
<accession>A0A834NQ41</accession>
<dbReference type="AlphaFoldDB" id="A0A834NQ41"/>
<dbReference type="Proteomes" id="UP000600918">
    <property type="component" value="Unassembled WGS sequence"/>
</dbReference>
<organism evidence="2 3">
    <name type="scientific">Vespula pensylvanica</name>
    <name type="common">Western yellow jacket</name>
    <name type="synonym">Wasp</name>
    <dbReference type="NCBI Taxonomy" id="30213"/>
    <lineage>
        <taxon>Eukaryota</taxon>
        <taxon>Metazoa</taxon>
        <taxon>Ecdysozoa</taxon>
        <taxon>Arthropoda</taxon>
        <taxon>Hexapoda</taxon>
        <taxon>Insecta</taxon>
        <taxon>Pterygota</taxon>
        <taxon>Neoptera</taxon>
        <taxon>Endopterygota</taxon>
        <taxon>Hymenoptera</taxon>
        <taxon>Apocrita</taxon>
        <taxon>Aculeata</taxon>
        <taxon>Vespoidea</taxon>
        <taxon>Vespidae</taxon>
        <taxon>Vespinae</taxon>
        <taxon>Vespula</taxon>
    </lineage>
</organism>
<dbReference type="EMBL" id="JACSDY010000011">
    <property type="protein sequence ID" value="KAF7415374.1"/>
    <property type="molecule type" value="Genomic_DNA"/>
</dbReference>
<keyword evidence="3" id="KW-1185">Reference proteome</keyword>
<evidence type="ECO:0000313" key="3">
    <source>
        <dbReference type="Proteomes" id="UP000600918"/>
    </source>
</evidence>
<evidence type="ECO:0000256" key="1">
    <source>
        <dbReference type="SAM" id="MobiDB-lite"/>
    </source>
</evidence>
<evidence type="ECO:0000313" key="2">
    <source>
        <dbReference type="EMBL" id="KAF7415374.1"/>
    </source>
</evidence>
<feature type="compositionally biased region" description="Basic and acidic residues" evidence="1">
    <location>
        <begin position="53"/>
        <end position="73"/>
    </location>
</feature>